<dbReference type="Pfam" id="PF10680">
    <property type="entry name" value="RRN9"/>
    <property type="match status" value="1"/>
</dbReference>
<feature type="region of interest" description="Disordered" evidence="1">
    <location>
        <begin position="574"/>
        <end position="629"/>
    </location>
</feature>
<evidence type="ECO:0000256" key="1">
    <source>
        <dbReference type="SAM" id="MobiDB-lite"/>
    </source>
</evidence>
<dbReference type="OrthoDB" id="5412288at2759"/>
<feature type="region of interest" description="Disordered" evidence="1">
    <location>
        <begin position="227"/>
        <end position="322"/>
    </location>
</feature>
<dbReference type="STRING" id="1367422.A0A178ZPM7"/>
<feature type="compositionally biased region" description="Low complexity" evidence="1">
    <location>
        <begin position="396"/>
        <end position="416"/>
    </location>
</feature>
<sequence>MESDTDYADDAESNGLSPDRVVPSSPPRQAAPDIRAINTSPPGDPRASRTVPNVISNNPFAQGEEGRTYFTRPNRYFGPASTWNSWTKVERTVALSLDRVRSQDLSTHLFNAFGVKRKLQPQGGREAKRSRKGKERASSVLSTPCDDDDEATLGRRTGGRNGLVKSWTAWPMPPDQVPREELLPRVAGDIEYRMQAQPQPSANLEEWLIATATKIARERWHARQWEDQTLAGAPQRDMAAEPSDAEVDMDAEVPEDEDEDQEEETMDVERAESPHSPEATAEPVFYSQQFAFYEDDAEEASISGKEESDPDTSDVERRPVPLVDDEKARGCFLPSARHILSKVDDLLLGLHKARYAYAAKPQSTRRTKYSQSPEDDTINSTRGRSGSRPPTRQRARSSSAFTDVSSASVTSAASAARSRRVKNLGLRDWSDVVGMASLTGWDPAVVERASRRCAKLFDENMQFRTFYEGEGRSRSESHFTEHLADDDGSQRSSQLGEQEADPNENERPAIRTSRPCERCQATKTECQPADGEPGIARACRNCRESGATCSGIQVHVVEDERTCPHRACPRHQIPFRKKSHLQRHLESVHGQSGGLQPPQSRRGSRSASLSANSPYTDIDASSELNDDPEHRILCPVPSCRRARQPFSKGKKLYEHIRRMHPEVDVDQVKKSEARRKGETRGTWRDERRTRSKSKSRSKSRYGDGSRSQSRNPGWRASRAREGDPEESESDGEGDDEYINQGS</sequence>
<feature type="compositionally biased region" description="Polar residues" evidence="1">
    <location>
        <begin position="50"/>
        <end position="60"/>
    </location>
</feature>
<feature type="compositionally biased region" description="Acidic residues" evidence="1">
    <location>
        <begin position="1"/>
        <end position="12"/>
    </location>
</feature>
<feature type="compositionally biased region" description="Acidic residues" evidence="1">
    <location>
        <begin position="243"/>
        <end position="266"/>
    </location>
</feature>
<feature type="region of interest" description="Disordered" evidence="1">
    <location>
        <begin position="359"/>
        <end position="417"/>
    </location>
</feature>
<feature type="domain" description="Rrn9" evidence="2">
    <location>
        <begin position="97"/>
        <end position="181"/>
    </location>
</feature>
<feature type="region of interest" description="Disordered" evidence="1">
    <location>
        <begin position="119"/>
        <end position="176"/>
    </location>
</feature>
<reference evidence="3 4" key="1">
    <citation type="submission" date="2016-04" db="EMBL/GenBank/DDBJ databases">
        <title>Draft genome of Fonsecaea erecta CBS 125763.</title>
        <authorList>
            <person name="Weiss V.A."/>
            <person name="Vicente V.A."/>
            <person name="Raittz R.T."/>
            <person name="Moreno L.F."/>
            <person name="De Souza E.M."/>
            <person name="Pedrosa F.O."/>
            <person name="Steffens M.B."/>
            <person name="Faoro H."/>
            <person name="Tadra-Sfeir M.Z."/>
            <person name="Najafzadeh M.J."/>
            <person name="Felipe M.S."/>
            <person name="Teixeira M."/>
            <person name="Sun J."/>
            <person name="Xi L."/>
            <person name="Gomes R."/>
            <person name="De Azevedo C.M."/>
            <person name="Salgado C.G."/>
            <person name="Da Silva M.B."/>
            <person name="Nascimento M.F."/>
            <person name="Queiroz-Telles F."/>
            <person name="Attili D.S."/>
            <person name="Gorbushina A."/>
        </authorList>
    </citation>
    <scope>NUCLEOTIDE SEQUENCE [LARGE SCALE GENOMIC DNA]</scope>
    <source>
        <strain evidence="3 4">CBS 125763</strain>
    </source>
</reference>
<comment type="caution">
    <text evidence="3">The sequence shown here is derived from an EMBL/GenBank/DDBJ whole genome shotgun (WGS) entry which is preliminary data.</text>
</comment>
<feature type="compositionally biased region" description="Basic and acidic residues" evidence="1">
    <location>
        <begin position="468"/>
        <end position="489"/>
    </location>
</feature>
<feature type="compositionally biased region" description="Basic residues" evidence="1">
    <location>
        <begin position="689"/>
        <end position="699"/>
    </location>
</feature>
<dbReference type="InterPro" id="IPR019622">
    <property type="entry name" value="Rrn9_dom"/>
</dbReference>
<dbReference type="EMBL" id="LVYI01000003">
    <property type="protein sequence ID" value="OAP61784.1"/>
    <property type="molecule type" value="Genomic_DNA"/>
</dbReference>
<name>A0A178ZPM7_9EURO</name>
<dbReference type="Proteomes" id="UP000078343">
    <property type="component" value="Unassembled WGS sequence"/>
</dbReference>
<evidence type="ECO:0000259" key="2">
    <source>
        <dbReference type="Pfam" id="PF10680"/>
    </source>
</evidence>
<dbReference type="AlphaFoldDB" id="A0A178ZPM7"/>
<dbReference type="GeneID" id="30008156"/>
<feature type="compositionally biased region" description="Acidic residues" evidence="1">
    <location>
        <begin position="723"/>
        <end position="742"/>
    </location>
</feature>
<dbReference type="RefSeq" id="XP_018695151.1">
    <property type="nucleotide sequence ID" value="XM_018835501.1"/>
</dbReference>
<evidence type="ECO:0000313" key="3">
    <source>
        <dbReference type="EMBL" id="OAP61784.1"/>
    </source>
</evidence>
<gene>
    <name evidence="3" type="ORF">AYL99_03987</name>
</gene>
<feature type="region of interest" description="Disordered" evidence="1">
    <location>
        <begin position="1"/>
        <end position="67"/>
    </location>
</feature>
<feature type="compositionally biased region" description="Basic and acidic residues" evidence="1">
    <location>
        <begin position="664"/>
        <end position="688"/>
    </location>
</feature>
<feature type="region of interest" description="Disordered" evidence="1">
    <location>
        <begin position="468"/>
        <end position="513"/>
    </location>
</feature>
<accession>A0A178ZPM7</accession>
<organism evidence="3 4">
    <name type="scientific">Fonsecaea erecta</name>
    <dbReference type="NCBI Taxonomy" id="1367422"/>
    <lineage>
        <taxon>Eukaryota</taxon>
        <taxon>Fungi</taxon>
        <taxon>Dikarya</taxon>
        <taxon>Ascomycota</taxon>
        <taxon>Pezizomycotina</taxon>
        <taxon>Eurotiomycetes</taxon>
        <taxon>Chaetothyriomycetidae</taxon>
        <taxon>Chaetothyriales</taxon>
        <taxon>Herpotrichiellaceae</taxon>
        <taxon>Fonsecaea</taxon>
    </lineage>
</organism>
<keyword evidence="4" id="KW-1185">Reference proteome</keyword>
<feature type="compositionally biased region" description="Basic and acidic residues" evidence="1">
    <location>
        <begin position="504"/>
        <end position="513"/>
    </location>
</feature>
<proteinExistence type="predicted"/>
<evidence type="ECO:0000313" key="4">
    <source>
        <dbReference type="Proteomes" id="UP000078343"/>
    </source>
</evidence>
<feature type="region of interest" description="Disordered" evidence="1">
    <location>
        <begin position="664"/>
        <end position="742"/>
    </location>
</feature>
<feature type="compositionally biased region" description="Polar residues" evidence="1">
    <location>
        <begin position="369"/>
        <end position="390"/>
    </location>
</feature>
<protein>
    <recommendedName>
        <fullName evidence="2">Rrn9 domain-containing protein</fullName>
    </recommendedName>
</protein>